<evidence type="ECO:0000313" key="3">
    <source>
        <dbReference type="Proteomes" id="UP000198406"/>
    </source>
</evidence>
<protein>
    <submittedName>
        <fullName evidence="2">Uncharacterized protein</fullName>
    </submittedName>
</protein>
<feature type="region of interest" description="Disordered" evidence="1">
    <location>
        <begin position="929"/>
        <end position="953"/>
    </location>
</feature>
<dbReference type="InParanoid" id="A0A1Z5KQ16"/>
<feature type="compositionally biased region" description="Low complexity" evidence="1">
    <location>
        <begin position="164"/>
        <end position="177"/>
    </location>
</feature>
<feature type="compositionally biased region" description="Basic and acidic residues" evidence="1">
    <location>
        <begin position="942"/>
        <end position="953"/>
    </location>
</feature>
<keyword evidence="3" id="KW-1185">Reference proteome</keyword>
<comment type="caution">
    <text evidence="2">The sequence shown here is derived from an EMBL/GenBank/DDBJ whole genome shotgun (WGS) entry which is preliminary data.</text>
</comment>
<evidence type="ECO:0000313" key="2">
    <source>
        <dbReference type="EMBL" id="GAX28403.1"/>
    </source>
</evidence>
<organism evidence="2 3">
    <name type="scientific">Fistulifera solaris</name>
    <name type="common">Oleaginous diatom</name>
    <dbReference type="NCBI Taxonomy" id="1519565"/>
    <lineage>
        <taxon>Eukaryota</taxon>
        <taxon>Sar</taxon>
        <taxon>Stramenopiles</taxon>
        <taxon>Ochrophyta</taxon>
        <taxon>Bacillariophyta</taxon>
        <taxon>Bacillariophyceae</taxon>
        <taxon>Bacillariophycidae</taxon>
        <taxon>Naviculales</taxon>
        <taxon>Naviculaceae</taxon>
        <taxon>Fistulifera</taxon>
    </lineage>
</organism>
<feature type="region of interest" description="Disordered" evidence="1">
    <location>
        <begin position="215"/>
        <end position="249"/>
    </location>
</feature>
<feature type="compositionally biased region" description="Polar residues" evidence="1">
    <location>
        <begin position="222"/>
        <end position="232"/>
    </location>
</feature>
<dbReference type="Proteomes" id="UP000198406">
    <property type="component" value="Unassembled WGS sequence"/>
</dbReference>
<dbReference type="AlphaFoldDB" id="A0A1Z5KQ16"/>
<accession>A0A1Z5KQ16</accession>
<feature type="region of interest" description="Disordered" evidence="1">
    <location>
        <begin position="120"/>
        <end position="180"/>
    </location>
</feature>
<gene>
    <name evidence="2" type="ORF">FisN_4Hh407</name>
</gene>
<name>A0A1Z5KQ16_FISSO</name>
<proteinExistence type="predicted"/>
<dbReference type="EMBL" id="BDSP01000273">
    <property type="protein sequence ID" value="GAX28403.1"/>
    <property type="molecule type" value="Genomic_DNA"/>
</dbReference>
<reference evidence="2 3" key="1">
    <citation type="journal article" date="2015" name="Plant Cell">
        <title>Oil accumulation by the oleaginous diatom Fistulifera solaris as revealed by the genome and transcriptome.</title>
        <authorList>
            <person name="Tanaka T."/>
            <person name="Maeda Y."/>
            <person name="Veluchamy A."/>
            <person name="Tanaka M."/>
            <person name="Abida H."/>
            <person name="Marechal E."/>
            <person name="Bowler C."/>
            <person name="Muto M."/>
            <person name="Sunaga Y."/>
            <person name="Tanaka M."/>
            <person name="Yoshino T."/>
            <person name="Taniguchi T."/>
            <person name="Fukuda Y."/>
            <person name="Nemoto M."/>
            <person name="Matsumoto M."/>
            <person name="Wong P.S."/>
            <person name="Aburatani S."/>
            <person name="Fujibuchi W."/>
        </authorList>
    </citation>
    <scope>NUCLEOTIDE SEQUENCE [LARGE SCALE GENOMIC DNA]</scope>
    <source>
        <strain evidence="2 3">JPCC DA0580</strain>
    </source>
</reference>
<dbReference type="OrthoDB" id="428655at2759"/>
<feature type="compositionally biased region" description="Basic and acidic residues" evidence="1">
    <location>
        <begin position="148"/>
        <end position="163"/>
    </location>
</feature>
<evidence type="ECO:0000256" key="1">
    <source>
        <dbReference type="SAM" id="MobiDB-lite"/>
    </source>
</evidence>
<sequence length="953" mass="106704">MVYEAKTIKDSKSVVQWDSSLSPSSDQTCLEVQVVAVFPEDQSTTTNLAMVVVGKRPQTGKSLPPFLRNLFEDSEKQILKALDRGLEKYMSGKISFGATKSNSYLEGRESILAEILGNDDDQLQQESTPKPGFTDAEIVSKRQSTSELSREEANAQRTFEVKKSTASSSSSTNNRANPPGLDFAVQQAKLAAERNAKRTTSGNFAVDAAKRAAEKMRKKNVRSTSLPGNTKVTRIPEEEDNQSERLDGDKASPIRMDMLSCRPASLDRSATGKPRAFMQTISRPADYLKDQATSSVIPNPPIARNINLNIRQDAGGDAVLSDRDLVNDPSDITDPKQREMIKAAQDALLEMSEQGEELTPEELLNQVMKFGEVQDNESTVGAGFVSGAFEKAKDLLREQRQRREDRLMYDVADKAAAEVRTRTAETINIKTMTIEEELRRMFEAGENIADGRLSKIETSGAYSEEEMMENKNEVDNLIALENSISSHARILDDELAELEVRINKSPDEELDGPAKAPLFDIFSGPEVYNPNVDPETAVNWPGASPGTGTIRLPKELDEALRQAQFASEVLQKMKEVKEESLDGNSVTTYFVGNRQLTDKQVQNMRTLMVEAVDIGLIDNPLIKMKESSQLQMLIDELWDQPEERHTEITSNYKDLLLSDNFVTLVKERLTMMADRDLEAMRRGDDATEKTSSRERQLLGGLVVAAQLLLKEARALGAQLETQQLEVIRSICKIAMDPKHDTEEETAQALTDGVREMRPLFDDSFVAYLKYAVAEEEAKLARAGLLDDPEHNQWLFVLKIVQQGVYAELARGINRYIDHIGYVLRMETAVERRLLLKQLIDVMPSLDVRPFVQVVDNIVGSLGDSVRGNFAGANVLGDMTNKLLQLSRDMKDLLPEERIALMSRDADEWAQRQREKLMESRSQTQKLLEAARETEHLDEEVESLARRGEVDRFD</sequence>